<dbReference type="KEGG" id="csl:COCSUDRAFT_64271"/>
<feature type="region of interest" description="Disordered" evidence="2">
    <location>
        <begin position="126"/>
        <end position="154"/>
    </location>
</feature>
<evidence type="ECO:0000313" key="4">
    <source>
        <dbReference type="EMBL" id="EIE27523.1"/>
    </source>
</evidence>
<dbReference type="Proteomes" id="UP000007264">
    <property type="component" value="Unassembled WGS sequence"/>
</dbReference>
<evidence type="ECO:0000256" key="1">
    <source>
        <dbReference type="PROSITE-ProRule" id="PRU00325"/>
    </source>
</evidence>
<feature type="compositionally biased region" description="Acidic residues" evidence="2">
    <location>
        <begin position="12"/>
        <end position="26"/>
    </location>
</feature>
<reference evidence="4 5" key="1">
    <citation type="journal article" date="2012" name="Genome Biol.">
        <title>The genome of the polar eukaryotic microalga coccomyxa subellipsoidea reveals traits of cold adaptation.</title>
        <authorList>
            <person name="Blanc G."/>
            <person name="Agarkova I."/>
            <person name="Grimwood J."/>
            <person name="Kuo A."/>
            <person name="Brueggeman A."/>
            <person name="Dunigan D."/>
            <person name="Gurnon J."/>
            <person name="Ladunga I."/>
            <person name="Lindquist E."/>
            <person name="Lucas S."/>
            <person name="Pangilinan J."/>
            <person name="Proschold T."/>
            <person name="Salamov A."/>
            <person name="Schmutz J."/>
            <person name="Weeks D."/>
            <person name="Yamada T."/>
            <person name="Claverie J.M."/>
            <person name="Grigoriev I."/>
            <person name="Van Etten J."/>
            <person name="Lomsadze A."/>
            <person name="Borodovsky M."/>
        </authorList>
    </citation>
    <scope>NUCLEOTIDE SEQUENCE [LARGE SCALE GENOMIC DNA]</scope>
    <source>
        <strain evidence="4 5">C-169</strain>
    </source>
</reference>
<accession>I0ZA54</accession>
<evidence type="ECO:0000259" key="3">
    <source>
        <dbReference type="PROSITE" id="PS50966"/>
    </source>
</evidence>
<protein>
    <recommendedName>
        <fullName evidence="3">SWIM-type domain-containing protein</fullName>
    </recommendedName>
</protein>
<feature type="region of interest" description="Disordered" evidence="2">
    <location>
        <begin position="262"/>
        <end position="295"/>
    </location>
</feature>
<dbReference type="eggNOG" id="ENOG502SX6B">
    <property type="taxonomic scope" value="Eukaryota"/>
</dbReference>
<keyword evidence="1" id="KW-0479">Metal-binding</keyword>
<sequence>MGGKRKVQEVDNAGEGDLDHEEEDEFQRDAEGLSFYERQRLELIERNRQRMIAFGIPAAVLALENLAPAAKPKPPRRKKAHKEPRAPTRQSSRLRGEEAHGTASELALFVVNDECPRCSKVLTKGHKQHLEHCTGKPPRPAKYDESDDEDVAEDEEELAEVEVSKEAERIQRLDDKLKSLQMNGLIELTDKAAKFVVLGSTKKHYTVTLSDDRHACQCVDSRIRKHECKHIRLVLTQLDIADNPSKWHEAVEAKVGQVLQNDGASDGALAASPTQPKSKKSVKHKEPPQQEQEIT</sequence>
<dbReference type="EMBL" id="AGSI01000001">
    <property type="protein sequence ID" value="EIE27523.1"/>
    <property type="molecule type" value="Genomic_DNA"/>
</dbReference>
<proteinExistence type="predicted"/>
<gene>
    <name evidence="4" type="ORF">COCSUDRAFT_64271</name>
</gene>
<feature type="compositionally biased region" description="Basic residues" evidence="2">
    <location>
        <begin position="73"/>
        <end position="82"/>
    </location>
</feature>
<keyword evidence="5" id="KW-1185">Reference proteome</keyword>
<organism evidence="4 5">
    <name type="scientific">Coccomyxa subellipsoidea (strain C-169)</name>
    <name type="common">Green microalga</name>
    <dbReference type="NCBI Taxonomy" id="574566"/>
    <lineage>
        <taxon>Eukaryota</taxon>
        <taxon>Viridiplantae</taxon>
        <taxon>Chlorophyta</taxon>
        <taxon>core chlorophytes</taxon>
        <taxon>Trebouxiophyceae</taxon>
        <taxon>Trebouxiophyceae incertae sedis</taxon>
        <taxon>Coccomyxaceae</taxon>
        <taxon>Coccomyxa</taxon>
        <taxon>Coccomyxa subellipsoidea</taxon>
    </lineage>
</organism>
<dbReference type="PROSITE" id="PS50966">
    <property type="entry name" value="ZF_SWIM"/>
    <property type="match status" value="1"/>
</dbReference>
<keyword evidence="1" id="KW-0862">Zinc</keyword>
<dbReference type="InterPro" id="IPR007527">
    <property type="entry name" value="Znf_SWIM"/>
</dbReference>
<evidence type="ECO:0000313" key="5">
    <source>
        <dbReference type="Proteomes" id="UP000007264"/>
    </source>
</evidence>
<feature type="domain" description="SWIM-type" evidence="3">
    <location>
        <begin position="205"/>
        <end position="239"/>
    </location>
</feature>
<comment type="caution">
    <text evidence="4">The sequence shown here is derived from an EMBL/GenBank/DDBJ whole genome shotgun (WGS) entry which is preliminary data.</text>
</comment>
<dbReference type="GO" id="GO:0008270">
    <property type="term" value="F:zinc ion binding"/>
    <property type="evidence" value="ECO:0007669"/>
    <property type="project" value="UniProtKB-KW"/>
</dbReference>
<feature type="region of interest" description="Disordered" evidence="2">
    <location>
        <begin position="68"/>
        <end position="99"/>
    </location>
</feature>
<feature type="region of interest" description="Disordered" evidence="2">
    <location>
        <begin position="1"/>
        <end position="31"/>
    </location>
</feature>
<dbReference type="OrthoDB" id="2122982at2759"/>
<evidence type="ECO:0000256" key="2">
    <source>
        <dbReference type="SAM" id="MobiDB-lite"/>
    </source>
</evidence>
<feature type="compositionally biased region" description="Acidic residues" evidence="2">
    <location>
        <begin position="145"/>
        <end position="154"/>
    </location>
</feature>
<name>I0ZA54_COCSC</name>
<dbReference type="RefSeq" id="XP_005652067.1">
    <property type="nucleotide sequence ID" value="XM_005652010.1"/>
</dbReference>
<dbReference type="AlphaFoldDB" id="I0ZA54"/>
<keyword evidence="1" id="KW-0863">Zinc-finger</keyword>
<dbReference type="GeneID" id="17045538"/>